<dbReference type="PANTHER" id="PTHR33375:SF1">
    <property type="entry name" value="CHROMOSOME-PARTITIONING PROTEIN PARB-RELATED"/>
    <property type="match status" value="1"/>
</dbReference>
<evidence type="ECO:0000313" key="4">
    <source>
        <dbReference type="EMBL" id="ENZ09068.1"/>
    </source>
</evidence>
<evidence type="ECO:0000259" key="3">
    <source>
        <dbReference type="SMART" id="SM00470"/>
    </source>
</evidence>
<keyword evidence="2" id="KW-0159">Chromosome partition</keyword>
<evidence type="ECO:0000256" key="2">
    <source>
        <dbReference type="ARBA" id="ARBA00022829"/>
    </source>
</evidence>
<dbReference type="PATRIC" id="fig|999408.3.peg.5011"/>
<dbReference type="InterPro" id="IPR050336">
    <property type="entry name" value="Chromosome_partition/occlusion"/>
</dbReference>
<dbReference type="Pfam" id="PF02195">
    <property type="entry name" value="ParB_N"/>
    <property type="match status" value="1"/>
</dbReference>
<dbReference type="CDD" id="cd16407">
    <property type="entry name" value="ParB_N_like"/>
    <property type="match status" value="1"/>
</dbReference>
<evidence type="ECO:0000313" key="5">
    <source>
        <dbReference type="Proteomes" id="UP000013085"/>
    </source>
</evidence>
<dbReference type="SUPFAM" id="SSF109709">
    <property type="entry name" value="KorB DNA-binding domain-like"/>
    <property type="match status" value="1"/>
</dbReference>
<feature type="domain" description="ParB-like N-terminal" evidence="3">
    <location>
        <begin position="31"/>
        <end position="121"/>
    </location>
</feature>
<dbReference type="SMART" id="SM00470">
    <property type="entry name" value="ParB"/>
    <property type="match status" value="1"/>
</dbReference>
<protein>
    <submittedName>
        <fullName evidence="4">ParB-like partition protein</fullName>
    </submittedName>
</protein>
<organism evidence="4 5">
    <name type="scientific">[Clostridium] clostridioforme 90A8</name>
    <dbReference type="NCBI Taxonomy" id="999408"/>
    <lineage>
        <taxon>Bacteria</taxon>
        <taxon>Bacillati</taxon>
        <taxon>Bacillota</taxon>
        <taxon>Clostridia</taxon>
        <taxon>Lachnospirales</taxon>
        <taxon>Lachnospiraceae</taxon>
        <taxon>Enterocloster</taxon>
    </lineage>
</organism>
<comment type="caution">
    <text evidence="4">The sequence shown here is derived from an EMBL/GenBank/DDBJ whole genome shotgun (WGS) entry which is preliminary data.</text>
</comment>
<accession>A0A0E2HI73</accession>
<dbReference type="NCBIfam" id="TIGR00180">
    <property type="entry name" value="parB_part"/>
    <property type="match status" value="1"/>
</dbReference>
<dbReference type="InterPro" id="IPR004437">
    <property type="entry name" value="ParB/RepB/Spo0J"/>
</dbReference>
<dbReference type="InterPro" id="IPR036086">
    <property type="entry name" value="ParB/Sulfiredoxin_sf"/>
</dbReference>
<dbReference type="InterPro" id="IPR041468">
    <property type="entry name" value="HTH_ParB/Spo0J"/>
</dbReference>
<proteinExistence type="inferred from homology"/>
<evidence type="ECO:0000256" key="1">
    <source>
        <dbReference type="ARBA" id="ARBA00006295"/>
    </source>
</evidence>
<dbReference type="Gene3D" id="3.90.1530.30">
    <property type="match status" value="1"/>
</dbReference>
<dbReference type="EMBL" id="AGYR01000055">
    <property type="protein sequence ID" value="ENZ09068.1"/>
    <property type="molecule type" value="Genomic_DNA"/>
</dbReference>
<dbReference type="PANTHER" id="PTHR33375">
    <property type="entry name" value="CHROMOSOME-PARTITIONING PROTEIN PARB-RELATED"/>
    <property type="match status" value="1"/>
</dbReference>
<name>A0A0E2HI73_9FIRM</name>
<dbReference type="InterPro" id="IPR003115">
    <property type="entry name" value="ParB_N"/>
</dbReference>
<reference evidence="4 5" key="1">
    <citation type="submission" date="2013-01" db="EMBL/GenBank/DDBJ databases">
        <title>The Genome Sequence of Clostridium clostridioforme 90A8.</title>
        <authorList>
            <consortium name="The Broad Institute Genome Sequencing Platform"/>
            <person name="Earl A."/>
            <person name="Ward D."/>
            <person name="Feldgarden M."/>
            <person name="Gevers D."/>
            <person name="Courvalin P."/>
            <person name="Lambert T."/>
            <person name="Walker B."/>
            <person name="Young S.K."/>
            <person name="Zeng Q."/>
            <person name="Gargeya S."/>
            <person name="Fitzgerald M."/>
            <person name="Haas B."/>
            <person name="Abouelleil A."/>
            <person name="Alvarado L."/>
            <person name="Arachchi H.M."/>
            <person name="Berlin A.M."/>
            <person name="Chapman S.B."/>
            <person name="Dewar J."/>
            <person name="Goldberg J."/>
            <person name="Griggs A."/>
            <person name="Gujja S."/>
            <person name="Hansen M."/>
            <person name="Howarth C."/>
            <person name="Imamovic A."/>
            <person name="Larimer J."/>
            <person name="McCowan C."/>
            <person name="Murphy C."/>
            <person name="Neiman D."/>
            <person name="Pearson M."/>
            <person name="Priest M."/>
            <person name="Roberts A."/>
            <person name="Saif S."/>
            <person name="Shea T."/>
            <person name="Sisk P."/>
            <person name="Sykes S."/>
            <person name="Wortman J."/>
            <person name="Nusbaum C."/>
            <person name="Birren B."/>
        </authorList>
    </citation>
    <scope>NUCLEOTIDE SEQUENCE [LARGE SCALE GENOMIC DNA]</scope>
    <source>
        <strain evidence="4 5">90A8</strain>
    </source>
</reference>
<dbReference type="Proteomes" id="UP000013085">
    <property type="component" value="Unassembled WGS sequence"/>
</dbReference>
<dbReference type="Pfam" id="PF17762">
    <property type="entry name" value="HTH_ParB"/>
    <property type="match status" value="1"/>
</dbReference>
<gene>
    <name evidence="4" type="ORF">HMPREF1090_04662</name>
</gene>
<dbReference type="HOGENOM" id="CLU_023853_5_0_9"/>
<dbReference type="GO" id="GO:0003677">
    <property type="term" value="F:DNA binding"/>
    <property type="evidence" value="ECO:0007669"/>
    <property type="project" value="InterPro"/>
</dbReference>
<dbReference type="GO" id="GO:0007059">
    <property type="term" value="P:chromosome segregation"/>
    <property type="evidence" value="ECO:0007669"/>
    <property type="project" value="TreeGrafter"/>
</dbReference>
<dbReference type="AlphaFoldDB" id="A0A0E2HI73"/>
<dbReference type="RefSeq" id="WP_002594290.1">
    <property type="nucleotide sequence ID" value="NZ_KB850986.1"/>
</dbReference>
<dbReference type="GO" id="GO:0005694">
    <property type="term" value="C:chromosome"/>
    <property type="evidence" value="ECO:0007669"/>
    <property type="project" value="TreeGrafter"/>
</dbReference>
<dbReference type="GeneID" id="86193342"/>
<dbReference type="SUPFAM" id="SSF110849">
    <property type="entry name" value="ParB/Sulfiredoxin"/>
    <property type="match status" value="1"/>
</dbReference>
<sequence length="301" mass="34161">MRRPKKDIQLTSYDELLGLEETPEKSMNQVVEIDLAKLYPFKNHPFHVNDDEKMAETVESIKTYGVLTPALVRPRPDGGYEMISGHRRKRGCELCGKTTLPALVRNYTDDEAVIIMVDSNIQRENLLPSEKAHAYKMKYDAMKHQGSKGEKYTADMVGEAAGDSGRTVQRYIRLAALSDALLEYVDNNKIPMIVGEKLSYLKPEEQGWLLEVITNSSIFPTKQQAEQLKECSANGKLNQSYIYAVLLKKESSKINVTIPAKKIGNYFPETYSKEQIEEVIFMLLDKWKENKEGVADAEDTV</sequence>
<dbReference type="Gene3D" id="1.10.10.2830">
    <property type="match status" value="1"/>
</dbReference>
<comment type="similarity">
    <text evidence="1">Belongs to the ParB family.</text>
</comment>